<proteinExistence type="predicted"/>
<dbReference type="STRING" id="915059.NH26_09725"/>
<evidence type="ECO:0000256" key="2">
    <source>
        <dbReference type="ARBA" id="ARBA00023125"/>
    </source>
</evidence>
<dbReference type="SUPFAM" id="SSF47413">
    <property type="entry name" value="lambda repressor-like DNA-binding domains"/>
    <property type="match status" value="1"/>
</dbReference>
<feature type="domain" description="HTH lacI-type" evidence="4">
    <location>
        <begin position="6"/>
        <end position="60"/>
    </location>
</feature>
<dbReference type="Pfam" id="PF00356">
    <property type="entry name" value="LacI"/>
    <property type="match status" value="1"/>
</dbReference>
<dbReference type="SMART" id="SM00354">
    <property type="entry name" value="HTH_LACI"/>
    <property type="match status" value="1"/>
</dbReference>
<dbReference type="PROSITE" id="PS50932">
    <property type="entry name" value="HTH_LACI_2"/>
    <property type="match status" value="1"/>
</dbReference>
<gene>
    <name evidence="5" type="ORF">NH26_09725</name>
</gene>
<dbReference type="CDD" id="cd06267">
    <property type="entry name" value="PBP1_LacI_sugar_binding-like"/>
    <property type="match status" value="1"/>
</dbReference>
<dbReference type="PANTHER" id="PTHR30146:SF109">
    <property type="entry name" value="HTH-TYPE TRANSCRIPTIONAL REGULATOR GALS"/>
    <property type="match status" value="1"/>
</dbReference>
<evidence type="ECO:0000313" key="5">
    <source>
        <dbReference type="EMBL" id="OHX68513.1"/>
    </source>
</evidence>
<dbReference type="AlphaFoldDB" id="A0A1S1Z5T2"/>
<sequence>MKKDRVTIKDIAKELGVTPTTVSRALNGGERISEKTKNKVISLAKKWNYRPNIIARNLQNQTSKTVGVIIPEFNHNFFSMMLHGVEEKIRELGFQLMIGSSGRNYDQEKSTCFKMSDAKVDGLLIALSKDMKDYSYLQQIRDEGTPIVLLDRICEDIDTSVVITDDFQGASQAVDYLLSLGHQKILHVKGENGISTTFNRYMGYVEALKRKKIPIDQNLILTSEDEIELKKQLISIFNQKDHPTAIFAFSDYLAFIIMETLKSIGLEIPKDVSIIGYADEPISTYTSPKLSTVKQPSFEMGKKAVELLFDYQKEEKYQHVILKTKLIIRESTLEPKALFD</sequence>
<dbReference type="InterPro" id="IPR010982">
    <property type="entry name" value="Lambda_DNA-bd_dom_sf"/>
</dbReference>
<evidence type="ECO:0000259" key="4">
    <source>
        <dbReference type="PROSITE" id="PS50932"/>
    </source>
</evidence>
<evidence type="ECO:0000313" key="6">
    <source>
        <dbReference type="Proteomes" id="UP000179797"/>
    </source>
</evidence>
<organism evidence="5 6">
    <name type="scientific">Flammeovirga pacifica</name>
    <dbReference type="NCBI Taxonomy" id="915059"/>
    <lineage>
        <taxon>Bacteria</taxon>
        <taxon>Pseudomonadati</taxon>
        <taxon>Bacteroidota</taxon>
        <taxon>Cytophagia</taxon>
        <taxon>Cytophagales</taxon>
        <taxon>Flammeovirgaceae</taxon>
        <taxon>Flammeovirga</taxon>
    </lineage>
</organism>
<evidence type="ECO:0000256" key="3">
    <source>
        <dbReference type="ARBA" id="ARBA00023163"/>
    </source>
</evidence>
<dbReference type="RefSeq" id="WP_071397226.1">
    <property type="nucleotide sequence ID" value="NZ_JRYR02000001.1"/>
</dbReference>
<comment type="caution">
    <text evidence="5">The sequence shown here is derived from an EMBL/GenBank/DDBJ whole genome shotgun (WGS) entry which is preliminary data.</text>
</comment>
<keyword evidence="3" id="KW-0804">Transcription</keyword>
<dbReference type="InterPro" id="IPR000843">
    <property type="entry name" value="HTH_LacI"/>
</dbReference>
<dbReference type="PANTHER" id="PTHR30146">
    <property type="entry name" value="LACI-RELATED TRANSCRIPTIONAL REPRESSOR"/>
    <property type="match status" value="1"/>
</dbReference>
<reference evidence="5 6" key="1">
    <citation type="journal article" date="2012" name="Int. J. Syst. Evol. Microbiol.">
        <title>Flammeovirga pacifica sp. nov., isolated from deep-sea sediment.</title>
        <authorList>
            <person name="Xu H."/>
            <person name="Fu Y."/>
            <person name="Yang N."/>
            <person name="Ding Z."/>
            <person name="Lai Q."/>
            <person name="Zeng R."/>
        </authorList>
    </citation>
    <scope>NUCLEOTIDE SEQUENCE [LARGE SCALE GENOMIC DNA]</scope>
    <source>
        <strain evidence="6">DSM 24597 / LMG 26175 / WPAGA1</strain>
    </source>
</reference>
<dbReference type="Gene3D" id="3.40.50.2300">
    <property type="match status" value="2"/>
</dbReference>
<evidence type="ECO:0000256" key="1">
    <source>
        <dbReference type="ARBA" id="ARBA00023015"/>
    </source>
</evidence>
<dbReference type="OrthoDB" id="867148at2"/>
<keyword evidence="2" id="KW-0238">DNA-binding</keyword>
<dbReference type="CDD" id="cd01392">
    <property type="entry name" value="HTH_LacI"/>
    <property type="match status" value="1"/>
</dbReference>
<dbReference type="GO" id="GO:0003700">
    <property type="term" value="F:DNA-binding transcription factor activity"/>
    <property type="evidence" value="ECO:0007669"/>
    <property type="project" value="TreeGrafter"/>
</dbReference>
<accession>A0A1S1Z5T2</accession>
<dbReference type="EMBL" id="JRYR02000001">
    <property type="protein sequence ID" value="OHX68513.1"/>
    <property type="molecule type" value="Genomic_DNA"/>
</dbReference>
<dbReference type="Gene3D" id="1.10.260.40">
    <property type="entry name" value="lambda repressor-like DNA-binding domains"/>
    <property type="match status" value="1"/>
</dbReference>
<dbReference type="Proteomes" id="UP000179797">
    <property type="component" value="Unassembled WGS sequence"/>
</dbReference>
<dbReference type="Pfam" id="PF13377">
    <property type="entry name" value="Peripla_BP_3"/>
    <property type="match status" value="1"/>
</dbReference>
<name>A0A1S1Z5T2_FLAPC</name>
<protein>
    <recommendedName>
        <fullName evidence="4">HTH lacI-type domain-containing protein</fullName>
    </recommendedName>
</protein>
<keyword evidence="6" id="KW-1185">Reference proteome</keyword>
<dbReference type="SUPFAM" id="SSF53822">
    <property type="entry name" value="Periplasmic binding protein-like I"/>
    <property type="match status" value="1"/>
</dbReference>
<dbReference type="InterPro" id="IPR028082">
    <property type="entry name" value="Peripla_BP_I"/>
</dbReference>
<dbReference type="GO" id="GO:0000976">
    <property type="term" value="F:transcription cis-regulatory region binding"/>
    <property type="evidence" value="ECO:0007669"/>
    <property type="project" value="TreeGrafter"/>
</dbReference>
<dbReference type="InterPro" id="IPR046335">
    <property type="entry name" value="LacI/GalR-like_sensor"/>
</dbReference>
<keyword evidence="1" id="KW-0805">Transcription regulation</keyword>